<proteinExistence type="predicted"/>
<dbReference type="InterPro" id="IPR009061">
    <property type="entry name" value="DNA-bd_dom_put_sf"/>
</dbReference>
<accession>A0A517NK27</accession>
<dbReference type="RefSeq" id="WP_145175517.1">
    <property type="nucleotide sequence ID" value="NZ_CP036525.1"/>
</dbReference>
<dbReference type="Pfam" id="PF12728">
    <property type="entry name" value="HTH_17"/>
    <property type="match status" value="1"/>
</dbReference>
<dbReference type="Proteomes" id="UP000318538">
    <property type="component" value="Chromosome"/>
</dbReference>
<evidence type="ECO:0000259" key="1">
    <source>
        <dbReference type="Pfam" id="PF12728"/>
    </source>
</evidence>
<keyword evidence="3" id="KW-1185">Reference proteome</keyword>
<dbReference type="SUPFAM" id="SSF46955">
    <property type="entry name" value="Putative DNA-binding domain"/>
    <property type="match status" value="1"/>
</dbReference>
<evidence type="ECO:0000313" key="2">
    <source>
        <dbReference type="EMBL" id="QDT07492.1"/>
    </source>
</evidence>
<reference evidence="2 3" key="1">
    <citation type="submission" date="2019-02" db="EMBL/GenBank/DDBJ databases">
        <title>Deep-cultivation of Planctomycetes and their phenomic and genomic characterization uncovers novel biology.</title>
        <authorList>
            <person name="Wiegand S."/>
            <person name="Jogler M."/>
            <person name="Boedeker C."/>
            <person name="Pinto D."/>
            <person name="Vollmers J."/>
            <person name="Rivas-Marin E."/>
            <person name="Kohn T."/>
            <person name="Peeters S.H."/>
            <person name="Heuer A."/>
            <person name="Rast P."/>
            <person name="Oberbeckmann S."/>
            <person name="Bunk B."/>
            <person name="Jeske O."/>
            <person name="Meyerdierks A."/>
            <person name="Storesund J.E."/>
            <person name="Kallscheuer N."/>
            <person name="Luecker S."/>
            <person name="Lage O.M."/>
            <person name="Pohl T."/>
            <person name="Merkel B.J."/>
            <person name="Hornburger P."/>
            <person name="Mueller R.-W."/>
            <person name="Bruemmer F."/>
            <person name="Labrenz M."/>
            <person name="Spormann A.M."/>
            <person name="Op den Camp H."/>
            <person name="Overmann J."/>
            <person name="Amann R."/>
            <person name="Jetten M.S.M."/>
            <person name="Mascher T."/>
            <person name="Medema M.H."/>
            <person name="Devos D.P."/>
            <person name="Kaster A.-K."/>
            <person name="Ovreas L."/>
            <person name="Rohde M."/>
            <person name="Galperin M.Y."/>
            <person name="Jogler C."/>
        </authorList>
    </citation>
    <scope>NUCLEOTIDE SEQUENCE [LARGE SCALE GENOMIC DNA]</scope>
    <source>
        <strain evidence="2 3">K22_7</strain>
    </source>
</reference>
<dbReference type="InterPro" id="IPR041657">
    <property type="entry name" value="HTH_17"/>
</dbReference>
<evidence type="ECO:0000313" key="3">
    <source>
        <dbReference type="Proteomes" id="UP000318538"/>
    </source>
</evidence>
<dbReference type="NCBIfam" id="TIGR01764">
    <property type="entry name" value="excise"/>
    <property type="match status" value="1"/>
</dbReference>
<sequence length="66" mass="7472">MFFTIKEVAAELKISLSMVYALVARGELACHEFGSCKRVAESDLQQFLDEKRKSIPKLPRGSGRHF</sequence>
<feature type="domain" description="Helix-turn-helix" evidence="1">
    <location>
        <begin position="2"/>
        <end position="51"/>
    </location>
</feature>
<dbReference type="InterPro" id="IPR010093">
    <property type="entry name" value="SinI_DNA-bd"/>
</dbReference>
<dbReference type="GO" id="GO:0003677">
    <property type="term" value="F:DNA binding"/>
    <property type="evidence" value="ECO:0007669"/>
    <property type="project" value="InterPro"/>
</dbReference>
<dbReference type="KEGG" id="rlc:K227x_59190"/>
<organism evidence="2 3">
    <name type="scientific">Rubripirellula lacrimiformis</name>
    <dbReference type="NCBI Taxonomy" id="1930273"/>
    <lineage>
        <taxon>Bacteria</taxon>
        <taxon>Pseudomonadati</taxon>
        <taxon>Planctomycetota</taxon>
        <taxon>Planctomycetia</taxon>
        <taxon>Pirellulales</taxon>
        <taxon>Pirellulaceae</taxon>
        <taxon>Rubripirellula</taxon>
    </lineage>
</organism>
<protein>
    <submittedName>
        <fullName evidence="2">Helix-turn-helix domain protein</fullName>
    </submittedName>
</protein>
<dbReference type="OrthoDB" id="286891at2"/>
<name>A0A517NK27_9BACT</name>
<gene>
    <name evidence="2" type="ORF">K227x_59190</name>
</gene>
<dbReference type="EMBL" id="CP036525">
    <property type="protein sequence ID" value="QDT07492.1"/>
    <property type="molecule type" value="Genomic_DNA"/>
</dbReference>
<dbReference type="AlphaFoldDB" id="A0A517NK27"/>